<dbReference type="AlphaFoldDB" id="A0A7C9A5V1"/>
<reference evidence="2" key="1">
    <citation type="journal article" date="2013" name="J. Plant Res.">
        <title>Effect of fungi and light on seed germination of three Opuntia species from semiarid lands of central Mexico.</title>
        <authorList>
            <person name="Delgado-Sanchez P."/>
            <person name="Jimenez-Bremont J.F."/>
            <person name="Guerrero-Gonzalez Mde L."/>
            <person name="Flores J."/>
        </authorList>
    </citation>
    <scope>NUCLEOTIDE SEQUENCE</scope>
    <source>
        <tissue evidence="2">Cladode</tissue>
    </source>
</reference>
<reference evidence="2" key="2">
    <citation type="submission" date="2020-07" db="EMBL/GenBank/DDBJ databases">
        <authorList>
            <person name="Vera ALvarez R."/>
            <person name="Arias-Moreno D.M."/>
            <person name="Jimenez-Jacinto V."/>
            <person name="Jimenez-Bremont J.F."/>
            <person name="Swaminathan K."/>
            <person name="Moose S.P."/>
            <person name="Guerrero-Gonzalez M.L."/>
            <person name="Marino-Ramirez L."/>
            <person name="Landsman D."/>
            <person name="Rodriguez-Kessler M."/>
            <person name="Delgado-Sanchez P."/>
        </authorList>
    </citation>
    <scope>NUCLEOTIDE SEQUENCE</scope>
    <source>
        <tissue evidence="2">Cladode</tissue>
    </source>
</reference>
<evidence type="ECO:0000256" key="1">
    <source>
        <dbReference type="SAM" id="Phobius"/>
    </source>
</evidence>
<protein>
    <submittedName>
        <fullName evidence="2">Uncharacterized protein</fullName>
    </submittedName>
</protein>
<keyword evidence="1" id="KW-0812">Transmembrane</keyword>
<dbReference type="EMBL" id="GISG01203619">
    <property type="protein sequence ID" value="MBA4659356.1"/>
    <property type="molecule type" value="Transcribed_RNA"/>
</dbReference>
<dbReference type="EMBL" id="GISG01203618">
    <property type="protein sequence ID" value="MBA4659355.1"/>
    <property type="molecule type" value="Transcribed_RNA"/>
</dbReference>
<keyword evidence="1" id="KW-0472">Membrane</keyword>
<evidence type="ECO:0000313" key="2">
    <source>
        <dbReference type="EMBL" id="MBA4659356.1"/>
    </source>
</evidence>
<sequence>MALFMKQVFPRFSSPVRPAVAPLVVTPLISWTLLGSLGGEARFRRKSSGLPFLDTPLVADKPPAIDNPEFEGSKRKEFDCFSAGSLDFTEVVMLFNTSTRIS</sequence>
<keyword evidence="1" id="KW-1133">Transmembrane helix</keyword>
<name>A0A7C9A5V1_OPUST</name>
<feature type="transmembrane region" description="Helical" evidence="1">
    <location>
        <begin position="20"/>
        <end position="38"/>
    </location>
</feature>
<organism evidence="2">
    <name type="scientific">Opuntia streptacantha</name>
    <name type="common">Prickly pear cactus</name>
    <name type="synonym">Opuntia cardona</name>
    <dbReference type="NCBI Taxonomy" id="393608"/>
    <lineage>
        <taxon>Eukaryota</taxon>
        <taxon>Viridiplantae</taxon>
        <taxon>Streptophyta</taxon>
        <taxon>Embryophyta</taxon>
        <taxon>Tracheophyta</taxon>
        <taxon>Spermatophyta</taxon>
        <taxon>Magnoliopsida</taxon>
        <taxon>eudicotyledons</taxon>
        <taxon>Gunneridae</taxon>
        <taxon>Pentapetalae</taxon>
        <taxon>Caryophyllales</taxon>
        <taxon>Cactineae</taxon>
        <taxon>Cactaceae</taxon>
        <taxon>Opuntioideae</taxon>
        <taxon>Opuntia</taxon>
    </lineage>
</organism>
<proteinExistence type="predicted"/>
<accession>A0A7C9A5V1</accession>